<sequence length="186" mass="20717">MTIDQLTALEPVCSREAALALFDSLPPVPASQLSGRWHGRELATGHPMDGLLVASGWYGKQFDGLDSVHPLLFRDRTGDIFAVDPQKVPLGLVGKVPTSIVDRGRGLLGVLKPALRARDYRARLRSIEHRGVVTTAMVYDHRAIIDVFRRVDDNTVLGLMDYRDFPEPYFFVLARENTHDGGRLPE</sequence>
<dbReference type="Pfam" id="PF14231">
    <property type="entry name" value="GXWXG"/>
    <property type="match status" value="1"/>
</dbReference>
<dbReference type="InterPro" id="IPR025951">
    <property type="entry name" value="GXWXG_dom"/>
</dbReference>
<dbReference type="Pfam" id="PF14232">
    <property type="entry name" value="DUF4334"/>
    <property type="match status" value="1"/>
</dbReference>
<organism evidence="3 4">
    <name type="scientific">Nocardia salmonicida</name>
    <dbReference type="NCBI Taxonomy" id="53431"/>
    <lineage>
        <taxon>Bacteria</taxon>
        <taxon>Bacillati</taxon>
        <taxon>Actinomycetota</taxon>
        <taxon>Actinomycetes</taxon>
        <taxon>Mycobacteriales</taxon>
        <taxon>Nocardiaceae</taxon>
        <taxon>Nocardia</taxon>
    </lineage>
</organism>
<dbReference type="InterPro" id="IPR025568">
    <property type="entry name" value="DUF4334"/>
</dbReference>
<accession>A0ABZ1N243</accession>
<name>A0ABZ1N243_9NOCA</name>
<dbReference type="Proteomes" id="UP001621418">
    <property type="component" value="Chromosome"/>
</dbReference>
<dbReference type="Gene3D" id="2.40.128.580">
    <property type="entry name" value="GXWXG domain"/>
    <property type="match status" value="1"/>
</dbReference>
<dbReference type="GeneID" id="91376762"/>
<evidence type="ECO:0000313" key="3">
    <source>
        <dbReference type="EMBL" id="WTY33932.1"/>
    </source>
</evidence>
<evidence type="ECO:0000313" key="4">
    <source>
        <dbReference type="Proteomes" id="UP001621418"/>
    </source>
</evidence>
<reference evidence="3 4" key="1">
    <citation type="submission" date="2022-10" db="EMBL/GenBank/DDBJ databases">
        <title>The complete genomes of actinobacterial strains from the NBC collection.</title>
        <authorList>
            <person name="Joergensen T.S."/>
            <person name="Alvarez Arevalo M."/>
            <person name="Sterndorff E.B."/>
            <person name="Faurdal D."/>
            <person name="Vuksanovic O."/>
            <person name="Mourched A.-S."/>
            <person name="Charusanti P."/>
            <person name="Shaw S."/>
            <person name="Blin K."/>
            <person name="Weber T."/>
        </authorList>
    </citation>
    <scope>NUCLEOTIDE SEQUENCE [LARGE SCALE GENOMIC DNA]</scope>
    <source>
        <strain evidence="3 4">NBC_01413</strain>
    </source>
</reference>
<keyword evidence="4" id="KW-1185">Reference proteome</keyword>
<feature type="domain" description="GXWXG" evidence="1">
    <location>
        <begin position="20"/>
        <end position="78"/>
    </location>
</feature>
<proteinExistence type="predicted"/>
<dbReference type="RefSeq" id="WP_328662729.1">
    <property type="nucleotide sequence ID" value="NZ_CP108014.1"/>
</dbReference>
<evidence type="ECO:0000259" key="2">
    <source>
        <dbReference type="Pfam" id="PF14232"/>
    </source>
</evidence>
<dbReference type="EMBL" id="CP109527">
    <property type="protein sequence ID" value="WTY33932.1"/>
    <property type="molecule type" value="Genomic_DNA"/>
</dbReference>
<evidence type="ECO:0000259" key="1">
    <source>
        <dbReference type="Pfam" id="PF14231"/>
    </source>
</evidence>
<feature type="domain" description="DUF4334" evidence="2">
    <location>
        <begin position="121"/>
        <end position="175"/>
    </location>
</feature>
<gene>
    <name evidence="3" type="ORF">OG308_21630</name>
</gene>
<protein>
    <submittedName>
        <fullName evidence="3">DUF4334 domain-containing protein</fullName>
    </submittedName>
</protein>